<gene>
    <name evidence="4" type="ORF">PCANC_03403</name>
    <name evidence="3" type="ORF">PCANC_22031</name>
    <name evidence="2" type="ORF">PCANC_28019</name>
</gene>
<feature type="compositionally biased region" description="Polar residues" evidence="1">
    <location>
        <begin position="77"/>
        <end position="88"/>
    </location>
</feature>
<dbReference type="EMBL" id="PGCJ01000021">
    <property type="protein sequence ID" value="PLW56364.1"/>
    <property type="molecule type" value="Genomic_DNA"/>
</dbReference>
<evidence type="ECO:0000313" key="4">
    <source>
        <dbReference type="EMBL" id="PLW56364.1"/>
    </source>
</evidence>
<feature type="region of interest" description="Disordered" evidence="1">
    <location>
        <begin position="62"/>
        <end position="88"/>
    </location>
</feature>
<sequence length="88" mass="9145">MAISDINSDAAIRASFAGSAPGNLVTSLATAAACAQAGIWPGRNQRLGLAVVAELLASRAERARRAQRPRGTLSAGELNTSPSNWRAW</sequence>
<evidence type="ECO:0000313" key="5">
    <source>
        <dbReference type="Proteomes" id="UP000235388"/>
    </source>
</evidence>
<dbReference type="EMBL" id="PGCJ01001158">
    <property type="protein sequence ID" value="PLW08485.1"/>
    <property type="molecule type" value="Genomic_DNA"/>
</dbReference>
<comment type="caution">
    <text evidence="3">The sequence shown here is derived from an EMBL/GenBank/DDBJ whole genome shotgun (WGS) entry which is preliminary data.</text>
</comment>
<dbReference type="AlphaFoldDB" id="A0A2N5S5I2"/>
<evidence type="ECO:0000256" key="1">
    <source>
        <dbReference type="SAM" id="MobiDB-lite"/>
    </source>
</evidence>
<dbReference type="Proteomes" id="UP000235388">
    <property type="component" value="Unassembled WGS sequence"/>
</dbReference>
<protein>
    <submittedName>
        <fullName evidence="3">Uncharacterized protein</fullName>
    </submittedName>
</protein>
<dbReference type="EMBL" id="PGCJ01001607">
    <property type="protein sequence ID" value="PLW04603.1"/>
    <property type="molecule type" value="Genomic_DNA"/>
</dbReference>
<evidence type="ECO:0000313" key="2">
    <source>
        <dbReference type="EMBL" id="PLW04603.1"/>
    </source>
</evidence>
<evidence type="ECO:0000313" key="3">
    <source>
        <dbReference type="EMBL" id="PLW08485.1"/>
    </source>
</evidence>
<name>A0A2N5S5I2_9BASI</name>
<reference evidence="3 5" key="1">
    <citation type="submission" date="2017-11" db="EMBL/GenBank/DDBJ databases">
        <title>De novo assembly and phasing of dikaryotic genomes from two isolates of Puccinia coronata f. sp. avenae, the causal agent of oat crown rust.</title>
        <authorList>
            <person name="Miller M.E."/>
            <person name="Zhang Y."/>
            <person name="Omidvar V."/>
            <person name="Sperschneider J."/>
            <person name="Schwessinger B."/>
            <person name="Raley C."/>
            <person name="Palmer J.M."/>
            <person name="Garnica D."/>
            <person name="Upadhyaya N."/>
            <person name="Rathjen J."/>
            <person name="Taylor J.M."/>
            <person name="Park R.F."/>
            <person name="Dodds P.N."/>
            <person name="Hirsch C.D."/>
            <person name="Kianian S.F."/>
            <person name="Figueroa M."/>
        </authorList>
    </citation>
    <scope>NUCLEOTIDE SEQUENCE [LARGE SCALE GENOMIC DNA]</scope>
    <source>
        <strain evidence="3">12NC29</strain>
    </source>
</reference>
<proteinExistence type="predicted"/>
<keyword evidence="5" id="KW-1185">Reference proteome</keyword>
<accession>A0A2N5S5I2</accession>
<organism evidence="3 5">
    <name type="scientific">Puccinia coronata f. sp. avenae</name>
    <dbReference type="NCBI Taxonomy" id="200324"/>
    <lineage>
        <taxon>Eukaryota</taxon>
        <taxon>Fungi</taxon>
        <taxon>Dikarya</taxon>
        <taxon>Basidiomycota</taxon>
        <taxon>Pucciniomycotina</taxon>
        <taxon>Pucciniomycetes</taxon>
        <taxon>Pucciniales</taxon>
        <taxon>Pucciniaceae</taxon>
        <taxon>Puccinia</taxon>
    </lineage>
</organism>